<dbReference type="RefSeq" id="WP_239578851.1">
    <property type="nucleotide sequence ID" value="NZ_BAAAQP010000011.1"/>
</dbReference>
<protein>
    <submittedName>
        <fullName evidence="1">Uncharacterized protein</fullName>
    </submittedName>
</protein>
<comment type="caution">
    <text evidence="1">The sequence shown here is derived from an EMBL/GenBank/DDBJ whole genome shotgun (WGS) entry which is preliminary data.</text>
</comment>
<dbReference type="EMBL" id="JAFBCF010000001">
    <property type="protein sequence ID" value="MBM7798162.1"/>
    <property type="molecule type" value="Genomic_DNA"/>
</dbReference>
<evidence type="ECO:0000313" key="2">
    <source>
        <dbReference type="Proteomes" id="UP000704762"/>
    </source>
</evidence>
<accession>A0ABS2RHW4</accession>
<name>A0ABS2RHW4_9ACTN</name>
<organism evidence="1 2">
    <name type="scientific">Microlunatus panaciterrae</name>
    <dbReference type="NCBI Taxonomy" id="400768"/>
    <lineage>
        <taxon>Bacteria</taxon>
        <taxon>Bacillati</taxon>
        <taxon>Actinomycetota</taxon>
        <taxon>Actinomycetes</taxon>
        <taxon>Propionibacteriales</taxon>
        <taxon>Propionibacteriaceae</taxon>
        <taxon>Microlunatus</taxon>
    </lineage>
</organism>
<dbReference type="Proteomes" id="UP000704762">
    <property type="component" value="Unassembled WGS sequence"/>
</dbReference>
<keyword evidence="2" id="KW-1185">Reference proteome</keyword>
<reference evidence="1 2" key="1">
    <citation type="submission" date="2021-01" db="EMBL/GenBank/DDBJ databases">
        <title>Sequencing the genomes of 1000 actinobacteria strains.</title>
        <authorList>
            <person name="Klenk H.-P."/>
        </authorList>
    </citation>
    <scope>NUCLEOTIDE SEQUENCE [LARGE SCALE GENOMIC DNA]</scope>
    <source>
        <strain evidence="1 2">DSM 18662</strain>
    </source>
</reference>
<gene>
    <name evidence="1" type="ORF">JOE57_001083</name>
</gene>
<evidence type="ECO:0000313" key="1">
    <source>
        <dbReference type="EMBL" id="MBM7798162.1"/>
    </source>
</evidence>
<sequence>MGVWCLTLYIGKASGGRKGRRGLRKRLDEYRRYGAGEPIGHWGGRYIWQLGDRDGLLVAWKPTPGADPEAVESALITDFVERHGVRSFANRKLGRRPMDAI</sequence>
<proteinExistence type="predicted"/>